<feature type="compositionally biased region" description="Basic and acidic residues" evidence="1">
    <location>
        <begin position="1"/>
        <end position="17"/>
    </location>
</feature>
<protein>
    <submittedName>
        <fullName evidence="2">Uncharacterized protein</fullName>
    </submittedName>
</protein>
<feature type="region of interest" description="Disordered" evidence="1">
    <location>
        <begin position="1"/>
        <end position="20"/>
    </location>
</feature>
<sequence length="70" mass="7835">MKDSSAVKGRATVEKKQSASFGGRLELIERKGEGKTGGVHIVFTHTAFPFQHMLRKRKRGNKEETQHNAV</sequence>
<comment type="caution">
    <text evidence="2">The sequence shown here is derived from an EMBL/GenBank/DDBJ whole genome shotgun (WGS) entry which is preliminary data.</text>
</comment>
<reference evidence="2" key="1">
    <citation type="journal article" date="2022" name="bioRxiv">
        <title>Sequencing and chromosome-scale assembly of the giantPleurodeles waltlgenome.</title>
        <authorList>
            <person name="Brown T."/>
            <person name="Elewa A."/>
            <person name="Iarovenko S."/>
            <person name="Subramanian E."/>
            <person name="Araus A.J."/>
            <person name="Petzold A."/>
            <person name="Susuki M."/>
            <person name="Suzuki K.-i.T."/>
            <person name="Hayashi T."/>
            <person name="Toyoda A."/>
            <person name="Oliveira C."/>
            <person name="Osipova E."/>
            <person name="Leigh N.D."/>
            <person name="Simon A."/>
            <person name="Yun M.H."/>
        </authorList>
    </citation>
    <scope>NUCLEOTIDE SEQUENCE</scope>
    <source>
        <strain evidence="2">20211129_DDA</strain>
        <tissue evidence="2">Liver</tissue>
    </source>
</reference>
<name>A0AAV7LUF5_PLEWA</name>
<evidence type="ECO:0000313" key="2">
    <source>
        <dbReference type="EMBL" id="KAJ1093168.1"/>
    </source>
</evidence>
<accession>A0AAV7LUF5</accession>
<organism evidence="2 3">
    <name type="scientific">Pleurodeles waltl</name>
    <name type="common">Iberian ribbed newt</name>
    <dbReference type="NCBI Taxonomy" id="8319"/>
    <lineage>
        <taxon>Eukaryota</taxon>
        <taxon>Metazoa</taxon>
        <taxon>Chordata</taxon>
        <taxon>Craniata</taxon>
        <taxon>Vertebrata</taxon>
        <taxon>Euteleostomi</taxon>
        <taxon>Amphibia</taxon>
        <taxon>Batrachia</taxon>
        <taxon>Caudata</taxon>
        <taxon>Salamandroidea</taxon>
        <taxon>Salamandridae</taxon>
        <taxon>Pleurodelinae</taxon>
        <taxon>Pleurodeles</taxon>
    </lineage>
</organism>
<evidence type="ECO:0000256" key="1">
    <source>
        <dbReference type="SAM" id="MobiDB-lite"/>
    </source>
</evidence>
<proteinExistence type="predicted"/>
<dbReference type="EMBL" id="JANPWB010000015">
    <property type="protein sequence ID" value="KAJ1093168.1"/>
    <property type="molecule type" value="Genomic_DNA"/>
</dbReference>
<dbReference type="Proteomes" id="UP001066276">
    <property type="component" value="Chromosome 11"/>
</dbReference>
<keyword evidence="3" id="KW-1185">Reference proteome</keyword>
<evidence type="ECO:0000313" key="3">
    <source>
        <dbReference type="Proteomes" id="UP001066276"/>
    </source>
</evidence>
<dbReference type="AlphaFoldDB" id="A0AAV7LUF5"/>
<gene>
    <name evidence="2" type="ORF">NDU88_006275</name>
</gene>